<dbReference type="InterPro" id="IPR040618">
    <property type="entry name" value="Pre-Nudix"/>
</dbReference>
<dbReference type="InterPro" id="IPR003293">
    <property type="entry name" value="Nudix_hydrolase6-like"/>
</dbReference>
<evidence type="ECO:0000256" key="11">
    <source>
        <dbReference type="SAM" id="SignalP"/>
    </source>
</evidence>
<keyword evidence="6" id="KW-0378">Hydrolase</keyword>
<dbReference type="GO" id="GO:0005634">
    <property type="term" value="C:nucleus"/>
    <property type="evidence" value="ECO:0007669"/>
    <property type="project" value="UniProtKB-SubCell"/>
</dbReference>
<evidence type="ECO:0000256" key="2">
    <source>
        <dbReference type="ARBA" id="ARBA00004173"/>
    </source>
</evidence>
<evidence type="ECO:0000256" key="9">
    <source>
        <dbReference type="ARBA" id="ARBA00057091"/>
    </source>
</evidence>
<comment type="subcellular location">
    <subcellularLocation>
        <location evidence="3">Cytoplasm</location>
    </subcellularLocation>
    <subcellularLocation>
        <location evidence="2">Mitochondrion</location>
    </subcellularLocation>
    <subcellularLocation>
        <location evidence="1">Nucleus</location>
    </subcellularLocation>
</comment>
<evidence type="ECO:0000256" key="4">
    <source>
        <dbReference type="ARBA" id="ARBA00005582"/>
    </source>
</evidence>
<dbReference type="GO" id="GO:0051287">
    <property type="term" value="F:NAD binding"/>
    <property type="evidence" value="ECO:0007669"/>
    <property type="project" value="TreeGrafter"/>
</dbReference>
<evidence type="ECO:0000256" key="7">
    <source>
        <dbReference type="ARBA" id="ARBA00023128"/>
    </source>
</evidence>
<dbReference type="PANTHER" id="PTHR13994">
    <property type="entry name" value="NUDIX HYDROLASE RELATED"/>
    <property type="match status" value="1"/>
</dbReference>
<accession>A0A7S3PWB7</accession>
<feature type="domain" description="Nudix hydrolase" evidence="12">
    <location>
        <begin position="204"/>
        <end position="347"/>
    </location>
</feature>
<proteinExistence type="inferred from homology"/>
<evidence type="ECO:0000256" key="6">
    <source>
        <dbReference type="ARBA" id="ARBA00022801"/>
    </source>
</evidence>
<evidence type="ECO:0000256" key="8">
    <source>
        <dbReference type="ARBA" id="ARBA00023242"/>
    </source>
</evidence>
<dbReference type="InterPro" id="IPR000086">
    <property type="entry name" value="NUDIX_hydrolase_dom"/>
</dbReference>
<name>A0A7S3PWB7_9STRA</name>
<evidence type="ECO:0000256" key="5">
    <source>
        <dbReference type="ARBA" id="ARBA00022490"/>
    </source>
</evidence>
<dbReference type="FunFam" id="3.90.79.10:FF:000027">
    <property type="entry name" value="nucleoside diphosphate-linked moiety X motif 6"/>
    <property type="match status" value="1"/>
</dbReference>
<evidence type="ECO:0000259" key="12">
    <source>
        <dbReference type="PROSITE" id="PS51462"/>
    </source>
</evidence>
<protein>
    <recommendedName>
        <fullName evidence="10">Nucleoside diphosphate-linked moiety X motif 6</fullName>
    </recommendedName>
</protein>
<dbReference type="SUPFAM" id="SSF55811">
    <property type="entry name" value="Nudix"/>
    <property type="match status" value="1"/>
</dbReference>
<sequence>MNLTTTFFFIMLLLSSSARAFQNIKLLPSGRMPQKNILKRSITSVFNRSQGRSGLLAVPSGEGFEHRTNSSFFSSAAALSVSITGGAIIANSNTTSCEHDEVFSEDALKYDTYGGITIDGNFLVPSNGTIFDAEAFAIKLKKSLEVWKKNGNRGIWINIPTGLSSIVPLCIEMGFDFQYAKSGMLVMTNWLPEETESRLPHGPTHQVGIGAIILHPISGKMLVVQEKTGPAAKRKLWKMPTGLTDPGEDIIDAAVREAKEETGLDVKFDRIICMRQAHGGIFNQSDMFVVCLLELDPKYKEALENGKEVPLVPQEEEIAMIDWMELKDFCDQDLWQGSPLYGEMNNAIVRAASRSFGELKQDKGIVDSTFGDKKQDNSDCGFVAKKLPVGFRPGSNTIYLSRL</sequence>
<keyword evidence="5" id="KW-0963">Cytoplasm</keyword>
<dbReference type="GO" id="GO:0005739">
    <property type="term" value="C:mitochondrion"/>
    <property type="evidence" value="ECO:0007669"/>
    <property type="project" value="UniProtKB-SubCell"/>
</dbReference>
<keyword evidence="11" id="KW-0732">Signal</keyword>
<keyword evidence="7" id="KW-0496">Mitochondrion</keyword>
<evidence type="ECO:0000256" key="3">
    <source>
        <dbReference type="ARBA" id="ARBA00004496"/>
    </source>
</evidence>
<evidence type="ECO:0000313" key="13">
    <source>
        <dbReference type="EMBL" id="CAE0457378.1"/>
    </source>
</evidence>
<feature type="chain" id="PRO_5030960410" description="Nucleoside diphosphate-linked moiety X motif 6" evidence="11">
    <location>
        <begin position="21"/>
        <end position="403"/>
    </location>
</feature>
<evidence type="ECO:0000256" key="1">
    <source>
        <dbReference type="ARBA" id="ARBA00004123"/>
    </source>
</evidence>
<dbReference type="EMBL" id="HBIO01003240">
    <property type="protein sequence ID" value="CAE0457378.1"/>
    <property type="molecule type" value="Transcribed_RNA"/>
</dbReference>
<feature type="signal peptide" evidence="11">
    <location>
        <begin position="1"/>
        <end position="20"/>
    </location>
</feature>
<dbReference type="PANTHER" id="PTHR13994:SF13">
    <property type="entry name" value="FI03680P"/>
    <property type="match status" value="1"/>
</dbReference>
<dbReference type="AlphaFoldDB" id="A0A7S3PWB7"/>
<keyword evidence="8" id="KW-0539">Nucleus</keyword>
<dbReference type="Gene3D" id="3.40.630.30">
    <property type="match status" value="1"/>
</dbReference>
<dbReference type="GO" id="GO:0035529">
    <property type="term" value="F:NADH pyrophosphatase activity"/>
    <property type="evidence" value="ECO:0007669"/>
    <property type="project" value="TreeGrafter"/>
</dbReference>
<comment type="similarity">
    <text evidence="4">Belongs to the Nudix hydrolase family.</text>
</comment>
<dbReference type="CDD" id="cd04670">
    <property type="entry name" value="NUDIX_ASFGF2_Nudt6"/>
    <property type="match status" value="1"/>
</dbReference>
<reference evidence="13" key="1">
    <citation type="submission" date="2021-01" db="EMBL/GenBank/DDBJ databases">
        <authorList>
            <person name="Corre E."/>
            <person name="Pelletier E."/>
            <person name="Niang G."/>
            <person name="Scheremetjew M."/>
            <person name="Finn R."/>
            <person name="Kale V."/>
            <person name="Holt S."/>
            <person name="Cochrane G."/>
            <person name="Meng A."/>
            <person name="Brown T."/>
            <person name="Cohen L."/>
        </authorList>
    </citation>
    <scope>NUCLEOTIDE SEQUENCE</scope>
    <source>
        <strain evidence="13">MM31A-1</strain>
    </source>
</reference>
<comment type="function">
    <text evidence="9">May contribute to the regulation of cell proliferation.</text>
</comment>
<dbReference type="Gene3D" id="3.90.79.10">
    <property type="entry name" value="Nucleoside Triphosphate Pyrophosphohydrolase"/>
    <property type="match status" value="1"/>
</dbReference>
<dbReference type="PROSITE" id="PS00893">
    <property type="entry name" value="NUDIX_BOX"/>
    <property type="match status" value="1"/>
</dbReference>
<dbReference type="InterPro" id="IPR020084">
    <property type="entry name" value="NUDIX_hydrolase_CS"/>
</dbReference>
<dbReference type="Pfam" id="PF00293">
    <property type="entry name" value="NUDIX"/>
    <property type="match status" value="1"/>
</dbReference>
<evidence type="ECO:0000256" key="10">
    <source>
        <dbReference type="ARBA" id="ARBA00068898"/>
    </source>
</evidence>
<gene>
    <name evidence="13" type="ORF">CDEB00056_LOCUS2219</name>
</gene>
<dbReference type="InterPro" id="IPR015797">
    <property type="entry name" value="NUDIX_hydrolase-like_dom_sf"/>
</dbReference>
<dbReference type="GO" id="GO:0047631">
    <property type="term" value="F:ADP-ribose diphosphatase activity"/>
    <property type="evidence" value="ECO:0007669"/>
    <property type="project" value="TreeGrafter"/>
</dbReference>
<dbReference type="Pfam" id="PF18290">
    <property type="entry name" value="Nudix_hydro"/>
    <property type="match status" value="1"/>
</dbReference>
<dbReference type="PROSITE" id="PS51462">
    <property type="entry name" value="NUDIX"/>
    <property type="match status" value="1"/>
</dbReference>
<organism evidence="13">
    <name type="scientific">Chaetoceros debilis</name>
    <dbReference type="NCBI Taxonomy" id="122233"/>
    <lineage>
        <taxon>Eukaryota</taxon>
        <taxon>Sar</taxon>
        <taxon>Stramenopiles</taxon>
        <taxon>Ochrophyta</taxon>
        <taxon>Bacillariophyta</taxon>
        <taxon>Coscinodiscophyceae</taxon>
        <taxon>Chaetocerotophycidae</taxon>
        <taxon>Chaetocerotales</taxon>
        <taxon>Chaetocerotaceae</taxon>
        <taxon>Chaetoceros</taxon>
    </lineage>
</organism>